<dbReference type="Proteomes" id="UP000828048">
    <property type="component" value="Chromosome 8"/>
</dbReference>
<sequence>MDIEVDNDGWITPILQVTVYYNDHSYQEGDDDHLYETFVDDQSEFVGFPNTNETQPEVEEYDDQGMLSDGDIKYDSDYSLGSTSDEEIEGKKKTPSKTFKAETNMEDPKFKIDMYFSTPKDFKAAVKQHAILHQRPIKLLKNDKRRNRTRCEKLYQWEVCAAKVLGECSYQVRTYSAKHNCIKTYTNMNVTSHTIARRNIVGRDGCHQKGDVKLKGLGSEVGVPALERLGSEVGMPALEGLPLSEVQLQEGIMRFMPEVEEYDDQGMLSDGDIKYDLDYSVGSTSDEETKGKMKAPFKTFKAETNMEDPKFKIGMYFSTPKDFKEAVKQHAILHQIPVK</sequence>
<accession>A0ACB7YEU6</accession>
<comment type="caution">
    <text evidence="1">The sequence shown here is derived from an EMBL/GenBank/DDBJ whole genome shotgun (WGS) entry which is preliminary data.</text>
</comment>
<organism evidence="1 2">
    <name type="scientific">Vaccinium darrowii</name>
    <dbReference type="NCBI Taxonomy" id="229202"/>
    <lineage>
        <taxon>Eukaryota</taxon>
        <taxon>Viridiplantae</taxon>
        <taxon>Streptophyta</taxon>
        <taxon>Embryophyta</taxon>
        <taxon>Tracheophyta</taxon>
        <taxon>Spermatophyta</taxon>
        <taxon>Magnoliopsida</taxon>
        <taxon>eudicotyledons</taxon>
        <taxon>Gunneridae</taxon>
        <taxon>Pentapetalae</taxon>
        <taxon>asterids</taxon>
        <taxon>Ericales</taxon>
        <taxon>Ericaceae</taxon>
        <taxon>Vaccinioideae</taxon>
        <taxon>Vaccinieae</taxon>
        <taxon>Vaccinium</taxon>
    </lineage>
</organism>
<protein>
    <submittedName>
        <fullName evidence="1">Uncharacterized protein</fullName>
    </submittedName>
</protein>
<keyword evidence="2" id="KW-1185">Reference proteome</keyword>
<proteinExistence type="predicted"/>
<name>A0ACB7YEU6_9ERIC</name>
<reference evidence="1 2" key="1">
    <citation type="journal article" date="2021" name="Hortic Res">
        <title>High-quality reference genome and annotation aids understanding of berry development for evergreen blueberry (Vaccinium darrowii).</title>
        <authorList>
            <person name="Yu J."/>
            <person name="Hulse-Kemp A.M."/>
            <person name="Babiker E."/>
            <person name="Staton M."/>
        </authorList>
    </citation>
    <scope>NUCLEOTIDE SEQUENCE [LARGE SCALE GENOMIC DNA]</scope>
    <source>
        <strain evidence="2">cv. NJ 8807/NJ 8810</strain>
        <tissue evidence="1">Young leaf</tissue>
    </source>
</reference>
<evidence type="ECO:0000313" key="1">
    <source>
        <dbReference type="EMBL" id="KAH7852157.1"/>
    </source>
</evidence>
<gene>
    <name evidence="1" type="ORF">Vadar_021240</name>
</gene>
<dbReference type="EMBL" id="CM037158">
    <property type="protein sequence ID" value="KAH7852157.1"/>
    <property type="molecule type" value="Genomic_DNA"/>
</dbReference>
<evidence type="ECO:0000313" key="2">
    <source>
        <dbReference type="Proteomes" id="UP000828048"/>
    </source>
</evidence>